<keyword evidence="2" id="KW-1185">Reference proteome</keyword>
<dbReference type="EMBL" id="JACTAM010002123">
    <property type="protein sequence ID" value="KAI2645901.1"/>
    <property type="molecule type" value="Genomic_DNA"/>
</dbReference>
<organism evidence="1 2">
    <name type="scientific">Labeo rohita</name>
    <name type="common">Indian major carp</name>
    <name type="synonym">Cyprinus rohita</name>
    <dbReference type="NCBI Taxonomy" id="84645"/>
    <lineage>
        <taxon>Eukaryota</taxon>
        <taxon>Metazoa</taxon>
        <taxon>Chordata</taxon>
        <taxon>Craniata</taxon>
        <taxon>Vertebrata</taxon>
        <taxon>Euteleostomi</taxon>
        <taxon>Actinopterygii</taxon>
        <taxon>Neopterygii</taxon>
        <taxon>Teleostei</taxon>
        <taxon>Ostariophysi</taxon>
        <taxon>Cypriniformes</taxon>
        <taxon>Cyprinidae</taxon>
        <taxon>Labeoninae</taxon>
        <taxon>Labeonini</taxon>
        <taxon>Labeo</taxon>
    </lineage>
</organism>
<dbReference type="Proteomes" id="UP000830375">
    <property type="component" value="Unassembled WGS sequence"/>
</dbReference>
<proteinExistence type="predicted"/>
<protein>
    <submittedName>
        <fullName evidence="1">Membrane protein insertase YidC</fullName>
    </submittedName>
</protein>
<name>A0ABQ8L6T4_LABRO</name>
<evidence type="ECO:0000313" key="2">
    <source>
        <dbReference type="Proteomes" id="UP000830375"/>
    </source>
</evidence>
<sequence>MPTPSLVGDQARECQIFCEWSMIHCSLAALTHQLPQVAGSTSRPAPVSTAAEACASLYGPYSDSHVHQPPGWSALPSHTTTRPPCPPLESNVVKITAWCSQSRGAESCSRWAHDSLLSLQNGDSIPKWSSLFEVNSGKLRDELAHSWPWGLLKYAFPPVSLFVQSLCKIREDEEQVLLVAPYWPTRTWFAVFQLIVRTHSSEFQSRESEQQNALLPMVERQAQDNCGTFSTAGAARLTDVNKVDLLSREKSLVCCHVSVKQRKSDQTMADQM</sequence>
<reference evidence="1 2" key="1">
    <citation type="submission" date="2022-01" db="EMBL/GenBank/DDBJ databases">
        <title>A high-quality chromosome-level genome assembly of rohu carp, Labeo rohita.</title>
        <authorList>
            <person name="Arick M.A. II"/>
            <person name="Hsu C.-Y."/>
            <person name="Magbanua Z."/>
            <person name="Pechanova O."/>
            <person name="Grover C."/>
            <person name="Miller E."/>
            <person name="Thrash A."/>
            <person name="Ezzel L."/>
            <person name="Alam S."/>
            <person name="Benzie J."/>
            <person name="Hamilton M."/>
            <person name="Karsi A."/>
            <person name="Lawrence M.L."/>
            <person name="Peterson D.G."/>
        </authorList>
    </citation>
    <scope>NUCLEOTIDE SEQUENCE [LARGE SCALE GENOMIC DNA]</scope>
    <source>
        <strain evidence="2">BAU-BD-2019</strain>
        <tissue evidence="1">Blood</tissue>
    </source>
</reference>
<evidence type="ECO:0000313" key="1">
    <source>
        <dbReference type="EMBL" id="KAI2645901.1"/>
    </source>
</evidence>
<gene>
    <name evidence="1" type="ORF">H4Q32_025243</name>
</gene>
<comment type="caution">
    <text evidence="1">The sequence shown here is derived from an EMBL/GenBank/DDBJ whole genome shotgun (WGS) entry which is preliminary data.</text>
</comment>
<accession>A0ABQ8L6T4</accession>